<reference evidence="3" key="2">
    <citation type="submission" date="2017-06" db="EMBL/GenBank/DDBJ databases">
        <title>WGS assembly of Brachypodium distachyon.</title>
        <authorList>
            <consortium name="The International Brachypodium Initiative"/>
            <person name="Lucas S."/>
            <person name="Harmon-Smith M."/>
            <person name="Lail K."/>
            <person name="Tice H."/>
            <person name="Grimwood J."/>
            <person name="Bruce D."/>
            <person name="Barry K."/>
            <person name="Shu S."/>
            <person name="Lindquist E."/>
            <person name="Wang M."/>
            <person name="Pitluck S."/>
            <person name="Vogel J.P."/>
            <person name="Garvin D.F."/>
            <person name="Mockler T.C."/>
            <person name="Schmutz J."/>
            <person name="Rokhsar D."/>
            <person name="Bevan M.W."/>
        </authorList>
    </citation>
    <scope>NUCLEOTIDE SEQUENCE</scope>
    <source>
        <strain evidence="3">Bd21</strain>
    </source>
</reference>
<evidence type="ECO:0000313" key="4">
    <source>
        <dbReference type="EnsemblPlants" id="KQJ84328"/>
    </source>
</evidence>
<feature type="transmembrane region" description="Helical" evidence="2">
    <location>
        <begin position="47"/>
        <end position="66"/>
    </location>
</feature>
<dbReference type="AlphaFoldDB" id="I1J187"/>
<organism evidence="3">
    <name type="scientific">Brachypodium distachyon</name>
    <name type="common">Purple false brome</name>
    <name type="synonym">Trachynia distachya</name>
    <dbReference type="NCBI Taxonomy" id="15368"/>
    <lineage>
        <taxon>Eukaryota</taxon>
        <taxon>Viridiplantae</taxon>
        <taxon>Streptophyta</taxon>
        <taxon>Embryophyta</taxon>
        <taxon>Tracheophyta</taxon>
        <taxon>Spermatophyta</taxon>
        <taxon>Magnoliopsida</taxon>
        <taxon>Liliopsida</taxon>
        <taxon>Poales</taxon>
        <taxon>Poaceae</taxon>
        <taxon>BOP clade</taxon>
        <taxon>Pooideae</taxon>
        <taxon>Stipodae</taxon>
        <taxon>Brachypodieae</taxon>
        <taxon>Brachypodium</taxon>
    </lineage>
</organism>
<dbReference type="Gramene" id="KQJ84328">
    <property type="protein sequence ID" value="KQJ84328"/>
    <property type="gene ID" value="BRADI_5g20140v3"/>
</dbReference>
<protein>
    <submittedName>
        <fullName evidence="3 4">Uncharacterized protein</fullName>
    </submittedName>
</protein>
<reference evidence="4" key="3">
    <citation type="submission" date="2018-08" db="UniProtKB">
        <authorList>
            <consortium name="EnsemblPlants"/>
        </authorList>
    </citation>
    <scope>IDENTIFICATION</scope>
    <source>
        <strain evidence="4">cv. Bd21</strain>
    </source>
</reference>
<feature type="region of interest" description="Disordered" evidence="1">
    <location>
        <begin position="1"/>
        <end position="39"/>
    </location>
</feature>
<evidence type="ECO:0000313" key="5">
    <source>
        <dbReference type="Proteomes" id="UP000008810"/>
    </source>
</evidence>
<dbReference type="EMBL" id="CM000884">
    <property type="protein sequence ID" value="KQJ84328.1"/>
    <property type="molecule type" value="Genomic_DNA"/>
</dbReference>
<keyword evidence="2" id="KW-1133">Transmembrane helix</keyword>
<accession>I1J187</accession>
<feature type="compositionally biased region" description="Acidic residues" evidence="1">
    <location>
        <begin position="16"/>
        <end position="26"/>
    </location>
</feature>
<evidence type="ECO:0000256" key="1">
    <source>
        <dbReference type="SAM" id="MobiDB-lite"/>
    </source>
</evidence>
<gene>
    <name evidence="3" type="ORF">BRADI_5g20140v3</name>
</gene>
<keyword evidence="5" id="KW-1185">Reference proteome</keyword>
<dbReference type="HOGENOM" id="CLU_126361_0_0_1"/>
<keyword evidence="2" id="KW-0812">Transmembrane</keyword>
<reference evidence="3 4" key="1">
    <citation type="journal article" date="2010" name="Nature">
        <title>Genome sequencing and analysis of the model grass Brachypodium distachyon.</title>
        <authorList>
            <consortium name="International Brachypodium Initiative"/>
        </authorList>
    </citation>
    <scope>NUCLEOTIDE SEQUENCE [LARGE SCALE GENOMIC DNA]</scope>
    <source>
        <strain evidence="3 4">Bd21</strain>
    </source>
</reference>
<dbReference type="PANTHER" id="PTHR35297">
    <property type="entry name" value="PROTEIN, PUTATIVE-RELATED"/>
    <property type="match status" value="1"/>
</dbReference>
<dbReference type="PANTHER" id="PTHR35297:SF11">
    <property type="entry name" value="TRANSMEMBRANE PROTEIN"/>
    <property type="match status" value="1"/>
</dbReference>
<dbReference type="eggNOG" id="ENOG502S26I">
    <property type="taxonomic scope" value="Eukaryota"/>
</dbReference>
<keyword evidence="2" id="KW-0472">Membrane</keyword>
<evidence type="ECO:0000256" key="2">
    <source>
        <dbReference type="SAM" id="Phobius"/>
    </source>
</evidence>
<name>I1J187_BRADI</name>
<proteinExistence type="predicted"/>
<evidence type="ECO:0000313" key="3">
    <source>
        <dbReference type="EMBL" id="KQJ84328.1"/>
    </source>
</evidence>
<dbReference type="Proteomes" id="UP000008810">
    <property type="component" value="Chromosome 5"/>
</dbReference>
<dbReference type="InParanoid" id="I1J187"/>
<dbReference type="EnsemblPlants" id="KQJ84328">
    <property type="protein sequence ID" value="KQJ84328"/>
    <property type="gene ID" value="BRADI_5g20140v3"/>
</dbReference>
<sequence>MQRQLSTPAMPRFPGEGEEEEEEYDDLEAKPGNKAPAVRSSSSSVHLIPLLTLLCFVVLFLCSHVPSASDMSSFGGKAASRKPK</sequence>